<comment type="caution">
    <text evidence="1">The sequence shown here is derived from an EMBL/GenBank/DDBJ whole genome shotgun (WGS) entry which is preliminary data.</text>
</comment>
<evidence type="ECO:0000313" key="2">
    <source>
        <dbReference type="Proteomes" id="UP001595648"/>
    </source>
</evidence>
<protein>
    <submittedName>
        <fullName evidence="1">Uncharacterized protein</fullName>
    </submittedName>
</protein>
<dbReference type="EMBL" id="JBHRVD010000001">
    <property type="protein sequence ID" value="MFC3322153.1"/>
    <property type="molecule type" value="Genomic_DNA"/>
</dbReference>
<sequence>MGNSLDKVHVTSTYRDTTAASQINNVMMEKLHVTAVYRNTSAGFINEVLFDKFYVTAVYRYDASFGGRRRRSINVFT</sequence>
<dbReference type="Proteomes" id="UP001595648">
    <property type="component" value="Unassembled WGS sequence"/>
</dbReference>
<reference evidence="2" key="1">
    <citation type="journal article" date="2019" name="Int. J. Syst. Evol. Microbiol.">
        <title>The Global Catalogue of Microorganisms (GCM) 10K type strain sequencing project: providing services to taxonomists for standard genome sequencing and annotation.</title>
        <authorList>
            <consortium name="The Broad Institute Genomics Platform"/>
            <consortium name="The Broad Institute Genome Sequencing Center for Infectious Disease"/>
            <person name="Wu L."/>
            <person name="Ma J."/>
        </authorList>
    </citation>
    <scope>NUCLEOTIDE SEQUENCE [LARGE SCALE GENOMIC DNA]</scope>
    <source>
        <strain evidence="2">ICMP 19515</strain>
    </source>
</reference>
<gene>
    <name evidence="1" type="ORF">ACFOJ9_10215</name>
</gene>
<accession>A0ABV7MKQ2</accession>
<organism evidence="1 2">
    <name type="scientific">Mesorhizobium cantuariense</name>
    <dbReference type="NCBI Taxonomy" id="1300275"/>
    <lineage>
        <taxon>Bacteria</taxon>
        <taxon>Pseudomonadati</taxon>
        <taxon>Pseudomonadota</taxon>
        <taxon>Alphaproteobacteria</taxon>
        <taxon>Hyphomicrobiales</taxon>
        <taxon>Phyllobacteriaceae</taxon>
        <taxon>Mesorhizobium</taxon>
    </lineage>
</organism>
<dbReference type="RefSeq" id="WP_378978763.1">
    <property type="nucleotide sequence ID" value="NZ_JBHRVD010000001.1"/>
</dbReference>
<keyword evidence="2" id="KW-1185">Reference proteome</keyword>
<proteinExistence type="predicted"/>
<name>A0ABV7MKQ2_9HYPH</name>
<evidence type="ECO:0000313" key="1">
    <source>
        <dbReference type="EMBL" id="MFC3322153.1"/>
    </source>
</evidence>